<evidence type="ECO:0000256" key="2">
    <source>
        <dbReference type="ARBA" id="ARBA00022801"/>
    </source>
</evidence>
<dbReference type="PROSITE" id="PS51194">
    <property type="entry name" value="HELICASE_CTER"/>
    <property type="match status" value="1"/>
</dbReference>
<dbReference type="AlphaFoldDB" id="A0A0R3TBG7"/>
<feature type="compositionally biased region" description="Polar residues" evidence="6">
    <location>
        <begin position="175"/>
        <end position="190"/>
    </location>
</feature>
<feature type="domain" description="Helicase ATP-binding" evidence="7">
    <location>
        <begin position="1"/>
        <end position="128"/>
    </location>
</feature>
<comment type="domain">
    <text evidence="5">The Q motif is unique to and characteristic of the DEAD box family of RNA helicases and controls ATP binding and hydrolysis.</text>
</comment>
<dbReference type="InterPro" id="IPR014001">
    <property type="entry name" value="Helicase_ATP-bd"/>
</dbReference>
<feature type="region of interest" description="Disordered" evidence="6">
    <location>
        <begin position="424"/>
        <end position="443"/>
    </location>
</feature>
<dbReference type="EC" id="3.6.4.13" evidence="5"/>
<keyword evidence="1 5" id="KW-0547">Nucleotide-binding</keyword>
<dbReference type="GO" id="GO:0003723">
    <property type="term" value="F:RNA binding"/>
    <property type="evidence" value="ECO:0007669"/>
    <property type="project" value="UniProtKB-UniRule"/>
</dbReference>
<keyword evidence="2 5" id="KW-0378">Hydrolase</keyword>
<reference evidence="9" key="1">
    <citation type="submission" date="2017-02" db="UniProtKB">
        <authorList>
            <consortium name="WormBaseParasite"/>
        </authorList>
    </citation>
    <scope>IDENTIFICATION</scope>
</reference>
<comment type="catalytic activity">
    <reaction evidence="5">
        <text>ATP + H2O = ADP + phosphate + H(+)</text>
        <dbReference type="Rhea" id="RHEA:13065"/>
        <dbReference type="ChEBI" id="CHEBI:15377"/>
        <dbReference type="ChEBI" id="CHEBI:15378"/>
        <dbReference type="ChEBI" id="CHEBI:30616"/>
        <dbReference type="ChEBI" id="CHEBI:43474"/>
        <dbReference type="ChEBI" id="CHEBI:456216"/>
        <dbReference type="EC" id="3.6.4.13"/>
    </reaction>
</comment>
<evidence type="ECO:0000313" key="9">
    <source>
        <dbReference type="WBParaSite" id="HNAJ_0000440601-mRNA-1"/>
    </source>
</evidence>
<keyword evidence="4 5" id="KW-0694">RNA-binding</keyword>
<dbReference type="WBParaSite" id="HNAJ_0000440601-mRNA-1">
    <property type="protein sequence ID" value="HNAJ_0000440601-mRNA-1"/>
    <property type="gene ID" value="HNAJ_0000440601"/>
</dbReference>
<keyword evidence="5" id="KW-0347">Helicase</keyword>
<organism evidence="9">
    <name type="scientific">Rodentolepis nana</name>
    <name type="common">Dwarf tapeworm</name>
    <name type="synonym">Hymenolepis nana</name>
    <dbReference type="NCBI Taxonomy" id="102285"/>
    <lineage>
        <taxon>Eukaryota</taxon>
        <taxon>Metazoa</taxon>
        <taxon>Spiralia</taxon>
        <taxon>Lophotrochozoa</taxon>
        <taxon>Platyhelminthes</taxon>
        <taxon>Cestoda</taxon>
        <taxon>Eucestoda</taxon>
        <taxon>Cyclophyllidea</taxon>
        <taxon>Hymenolepididae</taxon>
        <taxon>Rodentolepis</taxon>
    </lineage>
</organism>
<comment type="similarity">
    <text evidence="5">Belongs to the DEAD box helicase family.</text>
</comment>
<dbReference type="InterPro" id="IPR027417">
    <property type="entry name" value="P-loop_NTPase"/>
</dbReference>
<dbReference type="InterPro" id="IPR001650">
    <property type="entry name" value="Helicase_C-like"/>
</dbReference>
<dbReference type="GO" id="GO:0016787">
    <property type="term" value="F:hydrolase activity"/>
    <property type="evidence" value="ECO:0007669"/>
    <property type="project" value="UniProtKB-KW"/>
</dbReference>
<proteinExistence type="inferred from homology"/>
<evidence type="ECO:0000256" key="5">
    <source>
        <dbReference type="RuleBase" id="RU365068"/>
    </source>
</evidence>
<dbReference type="SUPFAM" id="SSF52540">
    <property type="entry name" value="P-loop containing nucleoside triphosphate hydrolases"/>
    <property type="match status" value="1"/>
</dbReference>
<feature type="region of interest" description="Disordered" evidence="6">
    <location>
        <begin position="175"/>
        <end position="194"/>
    </location>
</feature>
<feature type="domain" description="Helicase C-terminal" evidence="8">
    <location>
        <begin position="219"/>
        <end position="376"/>
    </location>
</feature>
<dbReference type="GO" id="GO:0003724">
    <property type="term" value="F:RNA helicase activity"/>
    <property type="evidence" value="ECO:0007669"/>
    <property type="project" value="UniProtKB-EC"/>
</dbReference>
<keyword evidence="3 5" id="KW-0067">ATP-binding</keyword>
<evidence type="ECO:0000256" key="6">
    <source>
        <dbReference type="SAM" id="MobiDB-lite"/>
    </source>
</evidence>
<comment type="function">
    <text evidence="5">RNA helicase.</text>
</comment>
<sequence>LRAIVTHVTSPSIAIESIVGGISFQKQDRILKQHKPDIIVATPGRLWEFIQAGHEHLISMPRTLVGVVFDEADRLVESQHFVELGSILKFLRDKRPEDMKRQTFVFSATLTFVHNNAMLPGSNSKKLMKNLSNGKKMDIISKLGKFAFITRCLLRDMLGLSAKAKVVDLSSSEFTENQKNSSTERQQQSGEAPKTGVLLPSSLSEYRLICQDQVDKDALLVWLLMAARLTNPGRALIFINSKSGARRLSGVLRQCPEISSKLGLLHADMMQKQRLRSLERFQASEEAVILATDVAARGLDFASCPVSWVIHFDIPRTAETYIHRSGRTARANRPGRSVVLIAPGDIVHWRKLAKNLRHLPIDKGIPDLPDLLEPLPTVEDLNRFRSITHLMRQMDEIQHSASKKDADRDWLVRTAREADVDIDSDLGISSDDEEGGPKRKPAKQIAAKSLNSLKHELSSLLHSWKQSTNRKEKKNQKLFYRSKKCFISQDFTA</sequence>
<dbReference type="GO" id="GO:0005524">
    <property type="term" value="F:ATP binding"/>
    <property type="evidence" value="ECO:0007669"/>
    <property type="project" value="UniProtKB-UniRule"/>
</dbReference>
<evidence type="ECO:0000256" key="4">
    <source>
        <dbReference type="ARBA" id="ARBA00022884"/>
    </source>
</evidence>
<dbReference type="Pfam" id="PF00271">
    <property type="entry name" value="Helicase_C"/>
    <property type="match status" value="1"/>
</dbReference>
<evidence type="ECO:0000259" key="7">
    <source>
        <dbReference type="PROSITE" id="PS51192"/>
    </source>
</evidence>
<dbReference type="SMART" id="SM00490">
    <property type="entry name" value="HELICc"/>
    <property type="match status" value="1"/>
</dbReference>
<accession>A0A0R3TBG7</accession>
<feature type="compositionally biased region" description="Acidic residues" evidence="6">
    <location>
        <begin position="424"/>
        <end position="434"/>
    </location>
</feature>
<dbReference type="CDD" id="cd18787">
    <property type="entry name" value="SF2_C_DEAD"/>
    <property type="match status" value="1"/>
</dbReference>
<protein>
    <recommendedName>
        <fullName evidence="5">ATP-dependent RNA helicase</fullName>
        <ecNumber evidence="5">3.6.4.13</ecNumber>
    </recommendedName>
</protein>
<evidence type="ECO:0000259" key="8">
    <source>
        <dbReference type="PROSITE" id="PS51194"/>
    </source>
</evidence>
<name>A0A0R3TBG7_RODNA</name>
<dbReference type="STRING" id="102285.A0A0R3TBG7"/>
<dbReference type="PANTHER" id="PTHR24031">
    <property type="entry name" value="RNA HELICASE"/>
    <property type="match status" value="1"/>
</dbReference>
<dbReference type="Gene3D" id="3.40.50.300">
    <property type="entry name" value="P-loop containing nucleotide triphosphate hydrolases"/>
    <property type="match status" value="2"/>
</dbReference>
<evidence type="ECO:0000256" key="3">
    <source>
        <dbReference type="ARBA" id="ARBA00022840"/>
    </source>
</evidence>
<dbReference type="InterPro" id="IPR011545">
    <property type="entry name" value="DEAD/DEAH_box_helicase_dom"/>
</dbReference>
<dbReference type="PROSITE" id="PS51192">
    <property type="entry name" value="HELICASE_ATP_BIND_1"/>
    <property type="match status" value="1"/>
</dbReference>
<dbReference type="Pfam" id="PF00270">
    <property type="entry name" value="DEAD"/>
    <property type="match status" value="1"/>
</dbReference>
<evidence type="ECO:0000256" key="1">
    <source>
        <dbReference type="ARBA" id="ARBA00022741"/>
    </source>
</evidence>